<feature type="chain" id="PRO_5003095506" description="KOW domain-containing protein" evidence="5">
    <location>
        <begin position="22"/>
        <end position="389"/>
    </location>
</feature>
<evidence type="ECO:0000313" key="7">
    <source>
        <dbReference type="EMBL" id="CBJ29360.1"/>
    </source>
</evidence>
<dbReference type="Pfam" id="PF00467">
    <property type="entry name" value="KOW"/>
    <property type="match status" value="1"/>
</dbReference>
<protein>
    <recommendedName>
        <fullName evidence="6">KOW domain-containing protein</fullName>
    </recommendedName>
</protein>
<feature type="domain" description="KOW" evidence="6">
    <location>
        <begin position="323"/>
        <end position="351"/>
    </location>
</feature>
<proteinExistence type="predicted"/>
<evidence type="ECO:0000259" key="6">
    <source>
        <dbReference type="Pfam" id="PF00467"/>
    </source>
</evidence>
<evidence type="ECO:0000313" key="8">
    <source>
        <dbReference type="Proteomes" id="UP000002630"/>
    </source>
</evidence>
<feature type="region of interest" description="Disordered" evidence="4">
    <location>
        <begin position="135"/>
        <end position="165"/>
    </location>
</feature>
<keyword evidence="5" id="KW-0732">Signal</keyword>
<evidence type="ECO:0000256" key="3">
    <source>
        <dbReference type="ARBA" id="ARBA00022640"/>
    </source>
</evidence>
<evidence type="ECO:0000256" key="5">
    <source>
        <dbReference type="SAM" id="SignalP"/>
    </source>
</evidence>
<dbReference type="GO" id="GO:0009507">
    <property type="term" value="C:chloroplast"/>
    <property type="evidence" value="ECO:0007669"/>
    <property type="project" value="UniProtKB-SubCell"/>
</dbReference>
<keyword evidence="2" id="KW-0150">Chloroplast</keyword>
<dbReference type="InterPro" id="IPR005824">
    <property type="entry name" value="KOW"/>
</dbReference>
<feature type="signal peptide" evidence="5">
    <location>
        <begin position="1"/>
        <end position="21"/>
    </location>
</feature>
<evidence type="ECO:0000256" key="4">
    <source>
        <dbReference type="SAM" id="MobiDB-lite"/>
    </source>
</evidence>
<dbReference type="EMBL" id="FN649751">
    <property type="protein sequence ID" value="CBJ29360.1"/>
    <property type="molecule type" value="Genomic_DNA"/>
</dbReference>
<gene>
    <name evidence="7" type="ORF">Esi_0144_0014</name>
</gene>
<keyword evidence="3" id="KW-0934">Plastid</keyword>
<dbReference type="Proteomes" id="UP000002630">
    <property type="component" value="Linkage Group LG26"/>
</dbReference>
<comment type="subcellular location">
    <subcellularLocation>
        <location evidence="1">Plastid</location>
        <location evidence="1">Chloroplast</location>
    </subcellularLocation>
</comment>
<accession>D7FKF8</accession>
<dbReference type="OrthoDB" id="409586at2759"/>
<organism evidence="7 8">
    <name type="scientific">Ectocarpus siliculosus</name>
    <name type="common">Brown alga</name>
    <name type="synonym">Conferva siliculosa</name>
    <dbReference type="NCBI Taxonomy" id="2880"/>
    <lineage>
        <taxon>Eukaryota</taxon>
        <taxon>Sar</taxon>
        <taxon>Stramenopiles</taxon>
        <taxon>Ochrophyta</taxon>
        <taxon>PX clade</taxon>
        <taxon>Phaeophyceae</taxon>
        <taxon>Ectocarpales</taxon>
        <taxon>Ectocarpaceae</taxon>
        <taxon>Ectocarpus</taxon>
    </lineage>
</organism>
<reference evidence="7 8" key="1">
    <citation type="journal article" date="2010" name="Nature">
        <title>The Ectocarpus genome and the independent evolution of multicellularity in brown algae.</title>
        <authorList>
            <person name="Cock J.M."/>
            <person name="Sterck L."/>
            <person name="Rouze P."/>
            <person name="Scornet D."/>
            <person name="Allen A.E."/>
            <person name="Amoutzias G."/>
            <person name="Anthouard V."/>
            <person name="Artiguenave F."/>
            <person name="Aury J.M."/>
            <person name="Badger J.H."/>
            <person name="Beszteri B."/>
            <person name="Billiau K."/>
            <person name="Bonnet E."/>
            <person name="Bothwell J.H."/>
            <person name="Bowler C."/>
            <person name="Boyen C."/>
            <person name="Brownlee C."/>
            <person name="Carrano C.J."/>
            <person name="Charrier B."/>
            <person name="Cho G.Y."/>
            <person name="Coelho S.M."/>
            <person name="Collen J."/>
            <person name="Corre E."/>
            <person name="Da Silva C."/>
            <person name="Delage L."/>
            <person name="Delaroque N."/>
            <person name="Dittami S.M."/>
            <person name="Doulbeau S."/>
            <person name="Elias M."/>
            <person name="Farnham G."/>
            <person name="Gachon C.M."/>
            <person name="Gschloessl B."/>
            <person name="Heesch S."/>
            <person name="Jabbari K."/>
            <person name="Jubin C."/>
            <person name="Kawai H."/>
            <person name="Kimura K."/>
            <person name="Kloareg B."/>
            <person name="Kupper F.C."/>
            <person name="Lang D."/>
            <person name="Le Bail A."/>
            <person name="Leblanc C."/>
            <person name="Lerouge P."/>
            <person name="Lohr M."/>
            <person name="Lopez P.J."/>
            <person name="Martens C."/>
            <person name="Maumus F."/>
            <person name="Michel G."/>
            <person name="Miranda-Saavedra D."/>
            <person name="Morales J."/>
            <person name="Moreau H."/>
            <person name="Motomura T."/>
            <person name="Nagasato C."/>
            <person name="Napoli C.A."/>
            <person name="Nelson D.R."/>
            <person name="Nyvall-Collen P."/>
            <person name="Peters A.F."/>
            <person name="Pommier C."/>
            <person name="Potin P."/>
            <person name="Poulain J."/>
            <person name="Quesneville H."/>
            <person name="Read B."/>
            <person name="Rensing S.A."/>
            <person name="Ritter A."/>
            <person name="Rousvoal S."/>
            <person name="Samanta M."/>
            <person name="Samson G."/>
            <person name="Schroeder D.C."/>
            <person name="Segurens B."/>
            <person name="Strittmatter M."/>
            <person name="Tonon T."/>
            <person name="Tregear J.W."/>
            <person name="Valentin K."/>
            <person name="von Dassow P."/>
            <person name="Yamagishi T."/>
            <person name="Van de Peer Y."/>
            <person name="Wincker P."/>
        </authorList>
    </citation>
    <scope>NUCLEOTIDE SEQUENCE [LARGE SCALE GENOMIC DNA]</scope>
    <source>
        <strain evidence="8">Ec32 / CCAP1310/4</strain>
    </source>
</reference>
<evidence type="ECO:0000256" key="2">
    <source>
        <dbReference type="ARBA" id="ARBA00022528"/>
    </source>
</evidence>
<dbReference type="InParanoid" id="D7FKF8"/>
<dbReference type="InterPro" id="IPR008991">
    <property type="entry name" value="Translation_prot_SH3-like_sf"/>
</dbReference>
<dbReference type="EMBL" id="FN648026">
    <property type="protein sequence ID" value="CBJ29360.1"/>
    <property type="molecule type" value="Genomic_DNA"/>
</dbReference>
<sequence>MARRYVLLIFVLEGICRSTASDSAFVMSKLSSRRQQWAWAAGTTQRGRRDSACSMRAGSGEGGGGEVVNKAVVAGLLGLQLLSLPLGVVSRQPRGAALPRLDVLSAAAEVTAPQATEEEKFVEIELEKFERKTQVEGNLKKQSTAKRVPLPDELQTPKKGKQSPRVKLVPVSDEKLAKSVETIQGLAPYLDEVEYLITSRSWDYLKGFLGVFATCEGDFVALIDGMYPTDKPVDVSSRDSMQLEAQNVFLAVDDLYQASMAKKVKGSEKAYVKLALSYDRFLKAGNIVPAYDPVSNTEKFFMDIPDEMLRYERDSKVPLAVRDAVLILKGPDKGRTAIVVGIIKSRNQAVVRTDGTLTREMRILELSDIARQLPDDPKMTAGGSPPAKK</sequence>
<keyword evidence="8" id="KW-1185">Reference proteome</keyword>
<name>D7FKF8_ECTSI</name>
<dbReference type="AlphaFoldDB" id="D7FKF8"/>
<dbReference type="SUPFAM" id="SSF50104">
    <property type="entry name" value="Translation proteins SH3-like domain"/>
    <property type="match status" value="1"/>
</dbReference>
<evidence type="ECO:0000256" key="1">
    <source>
        <dbReference type="ARBA" id="ARBA00004229"/>
    </source>
</evidence>